<evidence type="ECO:0000259" key="7">
    <source>
        <dbReference type="PROSITE" id="PS51918"/>
    </source>
</evidence>
<feature type="domain" description="Radical SAM core" evidence="7">
    <location>
        <begin position="2"/>
        <end position="254"/>
    </location>
</feature>
<dbReference type="EMBL" id="WMIF01000039">
    <property type="protein sequence ID" value="MTH36431.1"/>
    <property type="molecule type" value="Genomic_DNA"/>
</dbReference>
<dbReference type="InterPro" id="IPR023867">
    <property type="entry name" value="Sulphatase_maturase_rSAM"/>
</dbReference>
<dbReference type="SUPFAM" id="SSF102114">
    <property type="entry name" value="Radical SAM enzymes"/>
    <property type="match status" value="1"/>
</dbReference>
<evidence type="ECO:0000313" key="9">
    <source>
        <dbReference type="Proteomes" id="UP000442533"/>
    </source>
</evidence>
<dbReference type="PANTHER" id="PTHR43273:SF8">
    <property type="entry name" value="RADICAL SAM DOMAIN PROTEIN"/>
    <property type="match status" value="1"/>
</dbReference>
<dbReference type="SFLD" id="SFLDS00029">
    <property type="entry name" value="Radical_SAM"/>
    <property type="match status" value="1"/>
</dbReference>
<dbReference type="InterPro" id="IPR007197">
    <property type="entry name" value="rSAM"/>
</dbReference>
<organism evidence="8 9">
    <name type="scientific">Paracoccus limosus</name>
    <dbReference type="NCBI Taxonomy" id="913252"/>
    <lineage>
        <taxon>Bacteria</taxon>
        <taxon>Pseudomonadati</taxon>
        <taxon>Pseudomonadota</taxon>
        <taxon>Alphaproteobacteria</taxon>
        <taxon>Rhodobacterales</taxon>
        <taxon>Paracoccaceae</taxon>
        <taxon>Paracoccus</taxon>
    </lineage>
</organism>
<dbReference type="PROSITE" id="PS01305">
    <property type="entry name" value="MOAA_NIFB_PQQE"/>
    <property type="match status" value="1"/>
</dbReference>
<proteinExistence type="predicted"/>
<gene>
    <name evidence="8" type="ORF">GL279_17720</name>
</gene>
<dbReference type="PROSITE" id="PS51918">
    <property type="entry name" value="RADICAL_SAM"/>
    <property type="match status" value="1"/>
</dbReference>
<evidence type="ECO:0000256" key="1">
    <source>
        <dbReference type="ARBA" id="ARBA00001966"/>
    </source>
</evidence>
<dbReference type="InterPro" id="IPR013785">
    <property type="entry name" value="Aldolase_TIM"/>
</dbReference>
<evidence type="ECO:0000256" key="6">
    <source>
        <dbReference type="ARBA" id="ARBA00023014"/>
    </source>
</evidence>
<keyword evidence="3" id="KW-0949">S-adenosyl-L-methionine</keyword>
<dbReference type="SFLD" id="SFLDG01072">
    <property type="entry name" value="dehydrogenase_like"/>
    <property type="match status" value="1"/>
</dbReference>
<dbReference type="SFLD" id="SFLDG01067">
    <property type="entry name" value="SPASM/twitch_domain_containing"/>
    <property type="match status" value="1"/>
</dbReference>
<comment type="cofactor">
    <cofactor evidence="1">
        <name>[4Fe-4S] cluster</name>
        <dbReference type="ChEBI" id="CHEBI:49883"/>
    </cofactor>
</comment>
<dbReference type="Gene3D" id="3.20.20.70">
    <property type="entry name" value="Aldolase class I"/>
    <property type="match status" value="1"/>
</dbReference>
<accession>A0A844HA91</accession>
<keyword evidence="6" id="KW-0411">Iron-sulfur</keyword>
<evidence type="ECO:0000256" key="2">
    <source>
        <dbReference type="ARBA" id="ARBA00022485"/>
    </source>
</evidence>
<dbReference type="GO" id="GO:0032324">
    <property type="term" value="P:molybdopterin cofactor biosynthetic process"/>
    <property type="evidence" value="ECO:0007669"/>
    <property type="project" value="UniProtKB-ARBA"/>
</dbReference>
<dbReference type="InterPro" id="IPR000385">
    <property type="entry name" value="MoaA_NifB_PqqE_Fe-S-bd_CS"/>
</dbReference>
<sequence>MRSQPTCRLAVVKIASRCNLNCNYCYMYNLGDRTALAQPKVMPDAIIDATVDRSMEHAAERGLKQFRFVFHGGEPLMAGAGKFRRLIEAARRRGEEFGVTPDFSIQTNGVLLTEEWCSRLAEWRVRVGVSLDGPKAVNDRRRVTHAGRGSYDDVIAGWERAKASGLRPGILTVIDPTSAPVEAYSHLCALGPGSVDFLLSDANYERRPPGDPVDTLQADWLLEIFRLWRAEPAPPFRVRMFEQIIATTLGLTYRNDAMGEGENEIVVIETDGEVGPVDTLRAALPGASRTGFNVLRNALADALDHPLLRQYHGANDALCATCRACPINRICGGGYLSHRYSAERDFDNPSVYCNDLTKLVTTVRRAALEILPEEALRQGELAHWSTAEVIAARGAALAGATIARAQ</sequence>
<protein>
    <submittedName>
        <fullName evidence="8">Radical SAM protein</fullName>
    </submittedName>
</protein>
<dbReference type="AlphaFoldDB" id="A0A844HA91"/>
<name>A0A844HA91_9RHOB</name>
<dbReference type="SFLD" id="SFLDG01386">
    <property type="entry name" value="main_SPASM_domain-containing"/>
    <property type="match status" value="1"/>
</dbReference>
<keyword evidence="9" id="KW-1185">Reference proteome</keyword>
<comment type="caution">
    <text evidence="8">The sequence shown here is derived from an EMBL/GenBank/DDBJ whole genome shotgun (WGS) entry which is preliminary data.</text>
</comment>
<dbReference type="OrthoDB" id="9782387at2"/>
<dbReference type="GO" id="GO:0046872">
    <property type="term" value="F:metal ion binding"/>
    <property type="evidence" value="ECO:0007669"/>
    <property type="project" value="UniProtKB-KW"/>
</dbReference>
<dbReference type="Proteomes" id="UP000442533">
    <property type="component" value="Unassembled WGS sequence"/>
</dbReference>
<evidence type="ECO:0000313" key="8">
    <source>
        <dbReference type="EMBL" id="MTH36431.1"/>
    </source>
</evidence>
<reference evidence="8 9" key="1">
    <citation type="submission" date="2019-11" db="EMBL/GenBank/DDBJ databases">
        <authorList>
            <person name="Dong K."/>
        </authorList>
    </citation>
    <scope>NUCLEOTIDE SEQUENCE [LARGE SCALE GENOMIC DNA]</scope>
    <source>
        <strain evidence="8 9">JCM 17370</strain>
    </source>
</reference>
<evidence type="ECO:0000256" key="5">
    <source>
        <dbReference type="ARBA" id="ARBA00023004"/>
    </source>
</evidence>
<dbReference type="CDD" id="cd01335">
    <property type="entry name" value="Radical_SAM"/>
    <property type="match status" value="1"/>
</dbReference>
<dbReference type="GO" id="GO:0051539">
    <property type="term" value="F:4 iron, 4 sulfur cluster binding"/>
    <property type="evidence" value="ECO:0007669"/>
    <property type="project" value="UniProtKB-KW"/>
</dbReference>
<keyword evidence="2" id="KW-0004">4Fe-4S</keyword>
<dbReference type="PANTHER" id="PTHR43273">
    <property type="entry name" value="ANAEROBIC SULFATASE-MATURATING ENZYME HOMOLOG ASLB-RELATED"/>
    <property type="match status" value="1"/>
</dbReference>
<dbReference type="Pfam" id="PF04055">
    <property type="entry name" value="Radical_SAM"/>
    <property type="match status" value="1"/>
</dbReference>
<dbReference type="InterPro" id="IPR058240">
    <property type="entry name" value="rSAM_sf"/>
</dbReference>
<evidence type="ECO:0000256" key="3">
    <source>
        <dbReference type="ARBA" id="ARBA00022691"/>
    </source>
</evidence>
<keyword evidence="5" id="KW-0408">Iron</keyword>
<keyword evidence="4" id="KW-0479">Metal-binding</keyword>
<evidence type="ECO:0000256" key="4">
    <source>
        <dbReference type="ARBA" id="ARBA00022723"/>
    </source>
</evidence>
<dbReference type="GO" id="GO:0016491">
    <property type="term" value="F:oxidoreductase activity"/>
    <property type="evidence" value="ECO:0007669"/>
    <property type="project" value="InterPro"/>
</dbReference>
<dbReference type="InterPro" id="IPR006638">
    <property type="entry name" value="Elp3/MiaA/NifB-like_rSAM"/>
</dbReference>
<dbReference type="SMART" id="SM00729">
    <property type="entry name" value="Elp3"/>
    <property type="match status" value="1"/>
</dbReference>